<gene>
    <name evidence="1" type="ORF">KSF_109570</name>
</gene>
<protein>
    <submittedName>
        <fullName evidence="1">Uncharacterized protein</fullName>
    </submittedName>
</protein>
<reference evidence="1" key="1">
    <citation type="submission" date="2020-10" db="EMBL/GenBank/DDBJ databases">
        <title>Taxonomic study of unclassified bacteria belonging to the class Ktedonobacteria.</title>
        <authorList>
            <person name="Yabe S."/>
            <person name="Wang C.M."/>
            <person name="Zheng Y."/>
            <person name="Sakai Y."/>
            <person name="Cavaletti L."/>
            <person name="Monciardini P."/>
            <person name="Donadio S."/>
        </authorList>
    </citation>
    <scope>NUCLEOTIDE SEQUENCE</scope>
    <source>
        <strain evidence="1">ID150040</strain>
    </source>
</reference>
<evidence type="ECO:0000313" key="2">
    <source>
        <dbReference type="Proteomes" id="UP000597444"/>
    </source>
</evidence>
<dbReference type="EMBL" id="BNJK01000003">
    <property type="protein sequence ID" value="GHP00910.1"/>
    <property type="molecule type" value="Genomic_DNA"/>
</dbReference>
<proteinExistence type="predicted"/>
<name>A0A8J3IZL7_9CHLR</name>
<evidence type="ECO:0000313" key="1">
    <source>
        <dbReference type="EMBL" id="GHP00910.1"/>
    </source>
</evidence>
<sequence length="113" mass="13253">MRARYFEEDVFIEKHIQAMRKIPKKEEKPQKLANRSIDHIFRVIDASVRVLPLITETPQRSGESWLQKALTDDPSSVEVVQKIIAPFRRTYRNPRFVHMRGQTKTISPTPTKP</sequence>
<organism evidence="1 2">
    <name type="scientific">Reticulibacter mediterranei</name>
    <dbReference type="NCBI Taxonomy" id="2778369"/>
    <lineage>
        <taxon>Bacteria</taxon>
        <taxon>Bacillati</taxon>
        <taxon>Chloroflexota</taxon>
        <taxon>Ktedonobacteria</taxon>
        <taxon>Ktedonobacterales</taxon>
        <taxon>Reticulibacteraceae</taxon>
        <taxon>Reticulibacter</taxon>
    </lineage>
</organism>
<accession>A0A8J3IZL7</accession>
<dbReference type="AlphaFoldDB" id="A0A8J3IZL7"/>
<keyword evidence="2" id="KW-1185">Reference proteome</keyword>
<comment type="caution">
    <text evidence="1">The sequence shown here is derived from an EMBL/GenBank/DDBJ whole genome shotgun (WGS) entry which is preliminary data.</text>
</comment>
<dbReference type="Proteomes" id="UP000597444">
    <property type="component" value="Unassembled WGS sequence"/>
</dbReference>